<keyword evidence="3" id="KW-1185">Reference proteome</keyword>
<evidence type="ECO:0000313" key="3">
    <source>
        <dbReference type="Proteomes" id="UP001396334"/>
    </source>
</evidence>
<evidence type="ECO:0000256" key="1">
    <source>
        <dbReference type="SAM" id="Phobius"/>
    </source>
</evidence>
<gene>
    <name evidence="2" type="ORF">V6N11_015818</name>
</gene>
<accession>A0ABR2TTA1</accession>
<dbReference type="Proteomes" id="UP001396334">
    <property type="component" value="Unassembled WGS sequence"/>
</dbReference>
<keyword evidence="1" id="KW-0812">Transmembrane</keyword>
<sequence>MKYQVKTLFPRLSKYAIGDGDANSIDNSTRSGTRATTNGRGVAPLTLDVVTLLLENGGSVPRKLLERPQEVRIILFVLGGTVMELLMVLRVGWKGTCWRTDVRFPAAGGCLYCVQREVANSH</sequence>
<dbReference type="EMBL" id="JBBPBN010000004">
    <property type="protein sequence ID" value="KAK9040677.1"/>
    <property type="molecule type" value="Genomic_DNA"/>
</dbReference>
<organism evidence="2 3">
    <name type="scientific">Hibiscus sabdariffa</name>
    <name type="common">roselle</name>
    <dbReference type="NCBI Taxonomy" id="183260"/>
    <lineage>
        <taxon>Eukaryota</taxon>
        <taxon>Viridiplantae</taxon>
        <taxon>Streptophyta</taxon>
        <taxon>Embryophyta</taxon>
        <taxon>Tracheophyta</taxon>
        <taxon>Spermatophyta</taxon>
        <taxon>Magnoliopsida</taxon>
        <taxon>eudicotyledons</taxon>
        <taxon>Gunneridae</taxon>
        <taxon>Pentapetalae</taxon>
        <taxon>rosids</taxon>
        <taxon>malvids</taxon>
        <taxon>Malvales</taxon>
        <taxon>Malvaceae</taxon>
        <taxon>Malvoideae</taxon>
        <taxon>Hibiscus</taxon>
    </lineage>
</organism>
<evidence type="ECO:0000313" key="2">
    <source>
        <dbReference type="EMBL" id="KAK9040677.1"/>
    </source>
</evidence>
<feature type="transmembrane region" description="Helical" evidence="1">
    <location>
        <begin position="73"/>
        <end position="93"/>
    </location>
</feature>
<reference evidence="2 3" key="1">
    <citation type="journal article" date="2024" name="G3 (Bethesda)">
        <title>Genome assembly of Hibiscus sabdariffa L. provides insights into metabolisms of medicinal natural products.</title>
        <authorList>
            <person name="Kim T."/>
        </authorList>
    </citation>
    <scope>NUCLEOTIDE SEQUENCE [LARGE SCALE GENOMIC DNA]</scope>
    <source>
        <strain evidence="2">TK-2024</strain>
        <tissue evidence="2">Old leaves</tissue>
    </source>
</reference>
<protein>
    <submittedName>
        <fullName evidence="2">Uncharacterized protein</fullName>
    </submittedName>
</protein>
<keyword evidence="1" id="KW-1133">Transmembrane helix</keyword>
<comment type="caution">
    <text evidence="2">The sequence shown here is derived from an EMBL/GenBank/DDBJ whole genome shotgun (WGS) entry which is preliminary data.</text>
</comment>
<keyword evidence="1" id="KW-0472">Membrane</keyword>
<name>A0ABR2TTA1_9ROSI</name>
<proteinExistence type="predicted"/>